<dbReference type="PANTHER" id="PTHR32305:SF15">
    <property type="entry name" value="PROTEIN RHSA-RELATED"/>
    <property type="match status" value="1"/>
</dbReference>
<dbReference type="InterPro" id="IPR050708">
    <property type="entry name" value="T6SS_VgrG/RHS"/>
</dbReference>
<keyword evidence="6" id="KW-1185">Reference proteome</keyword>
<evidence type="ECO:0000313" key="6">
    <source>
        <dbReference type="Proteomes" id="UP001597641"/>
    </source>
</evidence>
<dbReference type="InterPro" id="IPR006530">
    <property type="entry name" value="YD"/>
</dbReference>
<feature type="region of interest" description="Disordered" evidence="2">
    <location>
        <begin position="1453"/>
        <end position="1511"/>
    </location>
</feature>
<evidence type="ECO:0000259" key="3">
    <source>
        <dbReference type="Pfam" id="PF20148"/>
    </source>
</evidence>
<keyword evidence="1" id="KW-0677">Repeat</keyword>
<dbReference type="Pfam" id="PF05593">
    <property type="entry name" value="RHS_repeat"/>
    <property type="match status" value="1"/>
</dbReference>
<dbReference type="InterPro" id="IPR031325">
    <property type="entry name" value="RHS_repeat"/>
</dbReference>
<protein>
    <submittedName>
        <fullName evidence="5">DUF6531 domain-containing protein</fullName>
    </submittedName>
</protein>
<dbReference type="Pfam" id="PF25023">
    <property type="entry name" value="TEN_YD-shell"/>
    <property type="match status" value="3"/>
</dbReference>
<name>A0ABW6BR44_9BACT</name>
<dbReference type="InterPro" id="IPR022385">
    <property type="entry name" value="Rhs_assc_core"/>
</dbReference>
<evidence type="ECO:0000313" key="5">
    <source>
        <dbReference type="EMBL" id="MFD3000323.1"/>
    </source>
</evidence>
<dbReference type="Gene3D" id="2.180.10.10">
    <property type="entry name" value="RHS repeat-associated core"/>
    <property type="match status" value="2"/>
</dbReference>
<evidence type="ECO:0000259" key="4">
    <source>
        <dbReference type="Pfam" id="PF25023"/>
    </source>
</evidence>
<dbReference type="InterPro" id="IPR045351">
    <property type="entry name" value="DUF6531"/>
</dbReference>
<dbReference type="Pfam" id="PF20148">
    <property type="entry name" value="DUF6531"/>
    <property type="match status" value="1"/>
</dbReference>
<dbReference type="EMBL" id="JBHUOX010000005">
    <property type="protein sequence ID" value="MFD3000323.1"/>
    <property type="molecule type" value="Genomic_DNA"/>
</dbReference>
<feature type="domain" description="Teneurin-like YD-shell" evidence="4">
    <location>
        <begin position="1088"/>
        <end position="1342"/>
    </location>
</feature>
<organism evidence="5 6">
    <name type="scientific">Pontibacter toksunensis</name>
    <dbReference type="NCBI Taxonomy" id="1332631"/>
    <lineage>
        <taxon>Bacteria</taxon>
        <taxon>Pseudomonadati</taxon>
        <taxon>Bacteroidota</taxon>
        <taxon>Cytophagia</taxon>
        <taxon>Cytophagales</taxon>
        <taxon>Hymenobacteraceae</taxon>
        <taxon>Pontibacter</taxon>
    </lineage>
</organism>
<dbReference type="PANTHER" id="PTHR32305">
    <property type="match status" value="1"/>
</dbReference>
<dbReference type="Proteomes" id="UP001597641">
    <property type="component" value="Unassembled WGS sequence"/>
</dbReference>
<feature type="domain" description="Teneurin-like YD-shell" evidence="4">
    <location>
        <begin position="767"/>
        <end position="890"/>
    </location>
</feature>
<dbReference type="InterPro" id="IPR056823">
    <property type="entry name" value="TEN-like_YD-shell"/>
</dbReference>
<dbReference type="NCBIfam" id="TIGR01643">
    <property type="entry name" value="YD_repeat_2x"/>
    <property type="match status" value="3"/>
</dbReference>
<feature type="domain" description="DUF6531" evidence="3">
    <location>
        <begin position="356"/>
        <end position="429"/>
    </location>
</feature>
<accession>A0ABW6BR44</accession>
<sequence length="1511" mass="169184">MADENTTNTQPPSVFEYYAAEVTNFHLSPDDGNATTKTGRAAEDAQQTSQSTMGKAVGAVGTAMGVFGEVTSLTTQMSEAALMPALAMMGMQGLACLPASSHLDPVMGIDVHFVMIPPSPSPVPMPHPYIAMIMDPKDWLSCAVMSVAAMAAPTPTELPDDATEEQAAAAADADAAANLAFSMGTMALGMAGLGATIKLGGFTPRTNTGAKNKTIPHFPMGASFAPLPVLKNAGHAQFGSLFLLADGEPFTGLMHLNNDCWDVGVVQLLRKKSSPEPMHLYMPTGFIMAIPSHNVLVNPIPTPINPIALGAKIFKAAFAKLKKLAAKGLHGLVNRVAGPNSRMGNALHKAICTVTGHPVDVASGKLFTDEEDFSLPGMIPLSWERTWYSDSNYNGPLGHGWHHSYDMGFAIDENNIGVFRMNDGRVASFELPLPGQFTFNRSERLFLHCHAEEKFYYITDCNGLIYRFTDKIYINDYSQTECQLIQSIANHNGYAIRFEYNRQGYLAKIIDSAGRLLTVHNDFFGRITTILAPHPEDKEKTFAIASYMYDDEGDMICHTDALGQKMTFKYQNHLLVKETWRNDQQWYFIYEGNKIGSRCIHTWGDGDLYNHKLTYLDGCTLVENSLGHITTYHHKGGLVYRKTDANGADWEYRHNQYNELEWETDPLGNQHSYTHDEWGNISNTTDPAGGFTHMEYYNPQFPYLPTEAMDAAGGKWKREHDEQGNLVEQISPLGAKTQIKYTDGLQTEIINASGAVTILEYDREQNLSRIVTDDGATTQYTYDWLGNCTEVINPNHKKQSRIFDYKGHIIGVHDYDENVIHLEYDELDNVVRYKDKHKDVRYTYRGLWKLTSRTEAGASVYFNYDTEEQLRKVVNEHGHPYRFELDAVGNVTEETGFDRISRRYERNAAGWVTQVHRPAERFTKYIYDACGRVTEVQYSDGSSETYTYRPDGCLVSAINNSATVMFKRDLTGNTLSETVNGEWISSEYDIFGNRIKTISSLGANIVSRYSKTGDVLQMEANGWFVKFQHDKLGLEIERLLPGNISSKWDRDGLGRPLAHIIDHKAGAAANTHRTKQYLWDVNYRLKQIKDSTGVTSFEHDVCSNLAKTILPGGQVQYRNPDAVGNLFKTEGRKDRMYARGGQLKKADGWEYRYDAEGNLIEKKHIRGEVWQYEWNDAGMLTRVIRPDQTEVIFGYDALGRRLWKKFKNTYTKYVWDGNIPLHEWKEHAITGEKLSDLKIGDNGIVTWIFDVGSFVPAAKIKGSKQYSIVADHLGTPAQMYTEEGKLFWECQLDSYGKVRIEKGELGSCPFQYQGQYKDAETSLYYNRFRYYAVEEGIYISQDPIRLYSGANNFYAYVSDPNIYIDALGLAATYSTASKRWHDSATGRFRKRPIDPSELVHNGRVNYSDINHWATQHSLANTWGPDPNRFPAGGHKYQASDGVYNYTIHGHGADPVATSSHPGSNSAIGPTSSIRRRPVAGGPPENYRTGGTWGSFGSDPNAAHIPMDGSPY</sequence>
<feature type="compositionally biased region" description="Polar residues" evidence="2">
    <location>
        <begin position="1456"/>
        <end position="1472"/>
    </location>
</feature>
<dbReference type="RefSeq" id="WP_377483218.1">
    <property type="nucleotide sequence ID" value="NZ_JBHUOX010000005.1"/>
</dbReference>
<proteinExistence type="predicted"/>
<reference evidence="6" key="1">
    <citation type="journal article" date="2019" name="Int. J. Syst. Evol. Microbiol.">
        <title>The Global Catalogue of Microorganisms (GCM) 10K type strain sequencing project: providing services to taxonomists for standard genome sequencing and annotation.</title>
        <authorList>
            <consortium name="The Broad Institute Genomics Platform"/>
            <consortium name="The Broad Institute Genome Sequencing Center for Infectious Disease"/>
            <person name="Wu L."/>
            <person name="Ma J."/>
        </authorList>
    </citation>
    <scope>NUCLEOTIDE SEQUENCE [LARGE SCALE GENOMIC DNA]</scope>
    <source>
        <strain evidence="6">KCTC 23984</strain>
    </source>
</reference>
<evidence type="ECO:0000256" key="1">
    <source>
        <dbReference type="ARBA" id="ARBA00022737"/>
    </source>
</evidence>
<comment type="caution">
    <text evidence="5">The sequence shown here is derived from an EMBL/GenBank/DDBJ whole genome shotgun (WGS) entry which is preliminary data.</text>
</comment>
<gene>
    <name evidence="5" type="ORF">ACFS7Z_08125</name>
</gene>
<feature type="domain" description="Teneurin-like YD-shell" evidence="4">
    <location>
        <begin position="472"/>
        <end position="608"/>
    </location>
</feature>
<evidence type="ECO:0000256" key="2">
    <source>
        <dbReference type="SAM" id="MobiDB-lite"/>
    </source>
</evidence>
<dbReference type="NCBIfam" id="TIGR03696">
    <property type="entry name" value="Rhs_assc_core"/>
    <property type="match status" value="1"/>
</dbReference>